<dbReference type="Pfam" id="PF00172">
    <property type="entry name" value="Zn_clus"/>
    <property type="match status" value="1"/>
</dbReference>
<feature type="non-terminal residue" evidence="9">
    <location>
        <position position="1"/>
    </location>
</feature>
<dbReference type="Gene3D" id="4.10.240.10">
    <property type="entry name" value="Zn(2)-C6 fungal-type DNA-binding domain"/>
    <property type="match status" value="1"/>
</dbReference>
<evidence type="ECO:0000256" key="6">
    <source>
        <dbReference type="ARBA" id="ARBA00023242"/>
    </source>
</evidence>
<dbReference type="CDD" id="cd12148">
    <property type="entry name" value="fungal_TF_MHR"/>
    <property type="match status" value="1"/>
</dbReference>
<dbReference type="Pfam" id="PF04082">
    <property type="entry name" value="Fungal_trans"/>
    <property type="match status" value="1"/>
</dbReference>
<dbReference type="Proteomes" id="UP001396898">
    <property type="component" value="Unassembled WGS sequence"/>
</dbReference>
<feature type="region of interest" description="Disordered" evidence="7">
    <location>
        <begin position="129"/>
        <end position="150"/>
    </location>
</feature>
<evidence type="ECO:0000256" key="2">
    <source>
        <dbReference type="ARBA" id="ARBA00022723"/>
    </source>
</evidence>
<dbReference type="InterPro" id="IPR001138">
    <property type="entry name" value="Zn2Cys6_DnaBD"/>
</dbReference>
<keyword evidence="5" id="KW-0804">Transcription</keyword>
<evidence type="ECO:0000256" key="4">
    <source>
        <dbReference type="ARBA" id="ARBA00023125"/>
    </source>
</evidence>
<evidence type="ECO:0000256" key="3">
    <source>
        <dbReference type="ARBA" id="ARBA00023015"/>
    </source>
</evidence>
<dbReference type="InterPro" id="IPR007219">
    <property type="entry name" value="XnlR_reg_dom"/>
</dbReference>
<dbReference type="SMART" id="SM00906">
    <property type="entry name" value="Fungal_trans"/>
    <property type="match status" value="1"/>
</dbReference>
<gene>
    <name evidence="9" type="ORF">PG991_007829</name>
</gene>
<name>A0ABR1RUK3_9PEZI</name>
<organism evidence="9 10">
    <name type="scientific">Apiospora marii</name>
    <dbReference type="NCBI Taxonomy" id="335849"/>
    <lineage>
        <taxon>Eukaryota</taxon>
        <taxon>Fungi</taxon>
        <taxon>Dikarya</taxon>
        <taxon>Ascomycota</taxon>
        <taxon>Pezizomycotina</taxon>
        <taxon>Sordariomycetes</taxon>
        <taxon>Xylariomycetidae</taxon>
        <taxon>Amphisphaeriales</taxon>
        <taxon>Apiosporaceae</taxon>
        <taxon>Apiospora</taxon>
    </lineage>
</organism>
<dbReference type="PROSITE" id="PS50048">
    <property type="entry name" value="ZN2_CY6_FUNGAL_2"/>
    <property type="match status" value="1"/>
</dbReference>
<accession>A0ABR1RUK3</accession>
<keyword evidence="2" id="KW-0479">Metal-binding</keyword>
<evidence type="ECO:0000256" key="5">
    <source>
        <dbReference type="ARBA" id="ARBA00023163"/>
    </source>
</evidence>
<dbReference type="PANTHER" id="PTHR46910">
    <property type="entry name" value="TRANSCRIPTION FACTOR PDR1"/>
    <property type="match status" value="1"/>
</dbReference>
<dbReference type="PANTHER" id="PTHR46910:SF37">
    <property type="entry name" value="ZN(II)2CYS6 TRANSCRIPTION FACTOR (EUROFUNG)"/>
    <property type="match status" value="1"/>
</dbReference>
<dbReference type="SMART" id="SM00066">
    <property type="entry name" value="GAL4"/>
    <property type="match status" value="1"/>
</dbReference>
<reference evidence="9 10" key="1">
    <citation type="submission" date="2023-01" db="EMBL/GenBank/DDBJ databases">
        <title>Analysis of 21 Apiospora genomes using comparative genomics revels a genus with tremendous synthesis potential of carbohydrate active enzymes and secondary metabolites.</title>
        <authorList>
            <person name="Sorensen T."/>
        </authorList>
    </citation>
    <scope>NUCLEOTIDE SEQUENCE [LARGE SCALE GENOMIC DNA]</scope>
    <source>
        <strain evidence="9 10">CBS 20057</strain>
    </source>
</reference>
<evidence type="ECO:0000313" key="9">
    <source>
        <dbReference type="EMBL" id="KAK8018639.1"/>
    </source>
</evidence>
<keyword evidence="4" id="KW-0238">DNA-binding</keyword>
<keyword evidence="10" id="KW-1185">Reference proteome</keyword>
<sequence>SKDSPWYEIGDTCYSRKIKCDMAKPVCSNCQLYKVRCTTTLIRRRAMAPKLKPPADVPPPEREPRTHHAANNNESLEARLKGIEARLDSLGASSAGDASLASLLGYPPTINPHDFSSNMDMSILETPNGAEPVIGNSSSNNSSSHASPAGDSFFPELPPLHEALPVIECYFQEFNSILPLHHQPTFMRLLHRCYSGGGGVEQQQQQRQKVEFALVHSVLAIGYRLRPGVADNDTFVMGSGGAAIPNPFAEDKSQQYLQACGRLLHDLVTRDEDTLGIQALLAMVVLHLANGDEKLASMLISAAMRLAHSLQLHTSASDVSFPLHEAQQRHNIFWICYCLDKDTSLRTITPSVQLDDDIDLGLPGTTSPCVCVSPENMFGIMEEGGQPPPSFHYLRARVQLAFIQGQIYDKLYSVRSLKETPEQRRQQVARLDALLDAWRRSSLPPAPAVHQEGAEDNHDSLAATLNHTHLFCLFTLHGLYSQDSVWVQNIDILGRTALEDFSNKSGRCMHSLQPPIPDAWNKCVLASRCSVELITNNNNNHEKRQNNSTNNNNIWSSTCLLFSALVILLVNITYEPGHPRAPHDRQLAADGAALFQQGLLLRRKGGDDEKSSANTLASVLRGLELAADKWTDYYVLDPLSVRPPLPAKGHDLFGNGILAMPAGESSLDLVRDDEAASTELVMVSGHRPIPNWFESNVN</sequence>
<dbReference type="CDD" id="cd00067">
    <property type="entry name" value="GAL4"/>
    <property type="match status" value="1"/>
</dbReference>
<keyword evidence="3" id="KW-0805">Transcription regulation</keyword>
<feature type="domain" description="Zn(2)-C6 fungal-type" evidence="8">
    <location>
        <begin position="11"/>
        <end position="39"/>
    </location>
</feature>
<proteinExistence type="predicted"/>
<keyword evidence="6" id="KW-0539">Nucleus</keyword>
<evidence type="ECO:0000256" key="7">
    <source>
        <dbReference type="SAM" id="MobiDB-lite"/>
    </source>
</evidence>
<dbReference type="SUPFAM" id="SSF57701">
    <property type="entry name" value="Zn2/Cys6 DNA-binding domain"/>
    <property type="match status" value="1"/>
</dbReference>
<comment type="caution">
    <text evidence="9">The sequence shown here is derived from an EMBL/GenBank/DDBJ whole genome shotgun (WGS) entry which is preliminary data.</text>
</comment>
<dbReference type="InterPro" id="IPR050987">
    <property type="entry name" value="AtrR-like"/>
</dbReference>
<feature type="region of interest" description="Disordered" evidence="7">
    <location>
        <begin position="48"/>
        <end position="75"/>
    </location>
</feature>
<protein>
    <recommendedName>
        <fullName evidence="8">Zn(2)-C6 fungal-type domain-containing protein</fullName>
    </recommendedName>
</protein>
<evidence type="ECO:0000259" key="8">
    <source>
        <dbReference type="PROSITE" id="PS50048"/>
    </source>
</evidence>
<evidence type="ECO:0000313" key="10">
    <source>
        <dbReference type="Proteomes" id="UP001396898"/>
    </source>
</evidence>
<dbReference type="EMBL" id="JAQQWI010000010">
    <property type="protein sequence ID" value="KAK8018639.1"/>
    <property type="molecule type" value="Genomic_DNA"/>
</dbReference>
<dbReference type="InterPro" id="IPR036864">
    <property type="entry name" value="Zn2-C6_fun-type_DNA-bd_sf"/>
</dbReference>
<comment type="subcellular location">
    <subcellularLocation>
        <location evidence="1">Nucleus</location>
    </subcellularLocation>
</comment>
<evidence type="ECO:0000256" key="1">
    <source>
        <dbReference type="ARBA" id="ARBA00004123"/>
    </source>
</evidence>